<evidence type="ECO:0000256" key="6">
    <source>
        <dbReference type="ARBA" id="ARBA00034021"/>
    </source>
</evidence>
<dbReference type="PANTHER" id="PTHR10381:SF70">
    <property type="entry name" value="ATP-DEPENDENT CLP PROTEASE PROTEOLYTIC SUBUNIT"/>
    <property type="match status" value="1"/>
</dbReference>
<keyword evidence="5 7" id="KW-0720">Serine protease</keyword>
<evidence type="ECO:0000256" key="8">
    <source>
        <dbReference type="PROSITE-ProRule" id="PRU10086"/>
    </source>
</evidence>
<keyword evidence="3 7" id="KW-0645">Protease</keyword>
<evidence type="ECO:0000313" key="11">
    <source>
        <dbReference type="Proteomes" id="UP000313948"/>
    </source>
</evidence>
<dbReference type="EC" id="3.4.21.92" evidence="7"/>
<evidence type="ECO:0000313" key="10">
    <source>
        <dbReference type="EMBL" id="QDB80674.1"/>
    </source>
</evidence>
<evidence type="ECO:0000256" key="1">
    <source>
        <dbReference type="ARBA" id="ARBA00007039"/>
    </source>
</evidence>
<gene>
    <name evidence="7" type="primary">clpP</name>
    <name evidence="10" type="ORF">FE251_04570</name>
</gene>
<evidence type="ECO:0000256" key="5">
    <source>
        <dbReference type="ARBA" id="ARBA00022825"/>
    </source>
</evidence>
<reference evidence="10 11" key="1">
    <citation type="submission" date="2019-05" db="EMBL/GenBank/DDBJ databases">
        <title>Georgenia *** sp. nov., and Georgenia *** sp. nov., isolated from the intestinal contents of plateau pika (Ochotona curzoniae) in the Qinghai-Tibet plateau of China.</title>
        <authorList>
            <person name="Tian Z."/>
        </authorList>
    </citation>
    <scope>NUCLEOTIDE SEQUENCE [LARGE SCALE GENOMIC DNA]</scope>
    <source>
        <strain evidence="10 11">Z294</strain>
    </source>
</reference>
<dbReference type="GO" id="GO:0008233">
    <property type="term" value="F:peptidase activity"/>
    <property type="evidence" value="ECO:0007669"/>
    <property type="project" value="UniProtKB-KW"/>
</dbReference>
<evidence type="ECO:0000256" key="7">
    <source>
        <dbReference type="HAMAP-Rule" id="MF_00444"/>
    </source>
</evidence>
<keyword evidence="4 7" id="KW-0378">Hydrolase</keyword>
<dbReference type="NCBIfam" id="NF001368">
    <property type="entry name" value="PRK00277.1"/>
    <property type="match status" value="1"/>
</dbReference>
<comment type="subunit">
    <text evidence="7">Fourteen ClpP subunits assemble into 2 heptameric rings which stack back to back to give a disk-like structure with a central cavity, resembling the structure of eukaryotic proteasomes.</text>
</comment>
<comment type="subcellular location">
    <subcellularLocation>
        <location evidence="7">Cytoplasm</location>
    </subcellularLocation>
</comment>
<feature type="active site" evidence="7 8">
    <location>
        <position position="155"/>
    </location>
</feature>
<dbReference type="RefSeq" id="WP_139072103.1">
    <property type="nucleotide sequence ID" value="NZ_CP040899.1"/>
</dbReference>
<keyword evidence="11" id="KW-1185">Reference proteome</keyword>
<comment type="function">
    <text evidence="7">Cleaves peptides in various proteins in a process that requires ATP hydrolysis. Has a chymotrypsin-like activity. Plays a major role in the degradation of misfolded proteins.</text>
</comment>
<dbReference type="Pfam" id="PF00574">
    <property type="entry name" value="CLP_protease"/>
    <property type="match status" value="1"/>
</dbReference>
<dbReference type="PANTHER" id="PTHR10381">
    <property type="entry name" value="ATP-DEPENDENT CLP PROTEASE PROTEOLYTIC SUBUNIT"/>
    <property type="match status" value="1"/>
</dbReference>
<dbReference type="HAMAP" id="MF_00444">
    <property type="entry name" value="ClpP"/>
    <property type="match status" value="1"/>
</dbReference>
<dbReference type="NCBIfam" id="NF009205">
    <property type="entry name" value="PRK12553.1"/>
    <property type="match status" value="1"/>
</dbReference>
<accession>A0ABX5VQ82</accession>
<name>A0ABX5VQ82_9MICO</name>
<dbReference type="GO" id="GO:0006508">
    <property type="term" value="P:proteolysis"/>
    <property type="evidence" value="ECO:0007669"/>
    <property type="project" value="UniProtKB-KW"/>
</dbReference>
<comment type="catalytic activity">
    <reaction evidence="6 7 8">
        <text>Hydrolysis of proteins to small peptides in the presence of ATP and magnesium. alpha-casein is the usual test substrate. In the absence of ATP, only oligopeptides shorter than five residues are hydrolyzed (such as succinyl-Leu-Tyr-|-NHMec, and Leu-Tyr-Leu-|-Tyr-Trp, in which cleavage of the -Tyr-|-Leu- and -Tyr-|-Trp bonds also occurs).</text>
        <dbReference type="EC" id="3.4.21.92"/>
    </reaction>
</comment>
<evidence type="ECO:0000256" key="9">
    <source>
        <dbReference type="RuleBase" id="RU003567"/>
    </source>
</evidence>
<dbReference type="PROSITE" id="PS00382">
    <property type="entry name" value="CLP_PROTEASE_HIS"/>
    <property type="match status" value="1"/>
</dbReference>
<dbReference type="Gene3D" id="3.90.226.10">
    <property type="entry name" value="2-enoyl-CoA Hydratase, Chain A, domain 1"/>
    <property type="match status" value="1"/>
</dbReference>
<dbReference type="InterPro" id="IPR001907">
    <property type="entry name" value="ClpP"/>
</dbReference>
<dbReference type="EMBL" id="CP040899">
    <property type="protein sequence ID" value="QDB80674.1"/>
    <property type="molecule type" value="Genomic_DNA"/>
</dbReference>
<dbReference type="InterPro" id="IPR023562">
    <property type="entry name" value="ClpP/TepA"/>
</dbReference>
<organism evidence="10 11">
    <name type="scientific">Georgenia wutianyii</name>
    <dbReference type="NCBI Taxonomy" id="2585135"/>
    <lineage>
        <taxon>Bacteria</taxon>
        <taxon>Bacillati</taxon>
        <taxon>Actinomycetota</taxon>
        <taxon>Actinomycetes</taxon>
        <taxon>Micrococcales</taxon>
        <taxon>Bogoriellaceae</taxon>
        <taxon>Georgenia</taxon>
    </lineage>
</organism>
<dbReference type="Proteomes" id="UP000313948">
    <property type="component" value="Chromosome"/>
</dbReference>
<protein>
    <recommendedName>
        <fullName evidence="7 9">ATP-dependent Clp protease proteolytic subunit</fullName>
        <ecNumber evidence="7">3.4.21.92</ecNumber>
    </recommendedName>
    <alternativeName>
        <fullName evidence="7">Endopeptidase Clp</fullName>
    </alternativeName>
</protein>
<feature type="active site" description="Nucleophile" evidence="7">
    <location>
        <position position="130"/>
    </location>
</feature>
<dbReference type="InterPro" id="IPR033135">
    <property type="entry name" value="ClpP_His_AS"/>
</dbReference>
<keyword evidence="2 7" id="KW-0963">Cytoplasm</keyword>
<comment type="similarity">
    <text evidence="1 7 9">Belongs to the peptidase S14 family.</text>
</comment>
<dbReference type="PRINTS" id="PR00127">
    <property type="entry name" value="CLPPROTEASEP"/>
</dbReference>
<sequence>MPVAARVSVLEDRRSAATARRTPNDNYWERVHVSQQPRGAREGNSLGLNDSIYQRLLKERIIWLGTEVRDDNANAICAQMLLLAAEDPERDIYLYINSPGGSVTAGMAIYDTMQYVQPDVATVGMGMAASMGQFLLSSGAKGKRYATPHARVMMHQPSGGIGGTATDIRINAELILHMKRVLAEITAEQTGKTVDQINRDADRDRWFTAPEALEYGFIDHVVESAASVAGGGGTTSQ</sequence>
<evidence type="ECO:0000256" key="2">
    <source>
        <dbReference type="ARBA" id="ARBA00022490"/>
    </source>
</evidence>
<dbReference type="SUPFAM" id="SSF52096">
    <property type="entry name" value="ClpP/crotonase"/>
    <property type="match status" value="1"/>
</dbReference>
<evidence type="ECO:0000256" key="4">
    <source>
        <dbReference type="ARBA" id="ARBA00022801"/>
    </source>
</evidence>
<proteinExistence type="inferred from homology"/>
<dbReference type="CDD" id="cd07017">
    <property type="entry name" value="S14_ClpP_2"/>
    <property type="match status" value="1"/>
</dbReference>
<dbReference type="InterPro" id="IPR029045">
    <property type="entry name" value="ClpP/crotonase-like_dom_sf"/>
</dbReference>
<evidence type="ECO:0000256" key="3">
    <source>
        <dbReference type="ARBA" id="ARBA00022670"/>
    </source>
</evidence>